<dbReference type="EMBL" id="BAWO01000029">
    <property type="protein sequence ID" value="GAJ39836.1"/>
    <property type="molecule type" value="Genomic_DNA"/>
</dbReference>
<accession>A0A023DFP0</accession>
<protein>
    <submittedName>
        <fullName evidence="1">Uncharacterized protein</fullName>
    </submittedName>
</protein>
<dbReference type="NCBIfam" id="NF041373">
    <property type="entry name" value="HGG_STG"/>
    <property type="match status" value="1"/>
</dbReference>
<comment type="caution">
    <text evidence="1">The sequence shown here is derived from an EMBL/GenBank/DDBJ whole genome shotgun (WGS) entry which is preliminary data.</text>
</comment>
<reference evidence="1 2" key="1">
    <citation type="submission" date="2014-04" db="EMBL/GenBank/DDBJ databases">
        <title>Whole genome shotgun sequence of Geobacillus caldoxylosilyticus NBRC 107762.</title>
        <authorList>
            <person name="Hosoyama A."/>
            <person name="Hosoyama Y."/>
            <person name="Katano-Makiyama Y."/>
            <person name="Tsuchikane K."/>
            <person name="Ohji S."/>
            <person name="Ichikawa N."/>
            <person name="Yamazoe A."/>
            <person name="Fujita N."/>
        </authorList>
    </citation>
    <scope>NUCLEOTIDE SEQUENCE [LARGE SCALE GENOMIC DNA]</scope>
    <source>
        <strain evidence="1 2">NBRC 107762</strain>
    </source>
</reference>
<dbReference type="RefSeq" id="WP_008881871.1">
    <property type="nucleotide sequence ID" value="NZ_BAWO01000029.1"/>
</dbReference>
<gene>
    <name evidence="1" type="ORF">GCA01S_029_00140</name>
</gene>
<dbReference type="Proteomes" id="UP000023561">
    <property type="component" value="Unassembled WGS sequence"/>
</dbReference>
<sequence length="223" mass="25711">MPSFKDLSTELQAKVRTLEAIAEKDKDEARAHEYYRELKKSKEICGALSNSGKICINKPHYKENGTTNGRCIWHGGKSTGAKTKEGKKKALDNLRGKSPVHGLYTKDFLSTLTDDEIAFMHWLEEGVKTHYEVSTPLEETALQMLIMEALRHFRMVNTRFEKESKHTSEFLTKFLRIIETQGWKRKEEDKTKGVSTEVMLKLINELDKPRKSSNEPPKIKRIK</sequence>
<keyword evidence="2" id="KW-1185">Reference proteome</keyword>
<organism evidence="1 2">
    <name type="scientific">Parageobacillus caldoxylosilyticus NBRC 107762</name>
    <dbReference type="NCBI Taxonomy" id="1220594"/>
    <lineage>
        <taxon>Bacteria</taxon>
        <taxon>Bacillati</taxon>
        <taxon>Bacillota</taxon>
        <taxon>Bacilli</taxon>
        <taxon>Bacillales</taxon>
        <taxon>Anoxybacillaceae</taxon>
        <taxon>Saccharococcus</taxon>
    </lineage>
</organism>
<name>A0A023DFP0_9BACL</name>
<evidence type="ECO:0000313" key="1">
    <source>
        <dbReference type="EMBL" id="GAJ39836.1"/>
    </source>
</evidence>
<evidence type="ECO:0000313" key="2">
    <source>
        <dbReference type="Proteomes" id="UP000023561"/>
    </source>
</evidence>
<dbReference type="OrthoDB" id="2939271at2"/>
<proteinExistence type="predicted"/>
<dbReference type="AlphaFoldDB" id="A0A023DFP0"/>
<dbReference type="InterPro" id="IPR047675">
    <property type="entry name" value="Putative_zinc-bd"/>
</dbReference>